<reference evidence="1" key="1">
    <citation type="submission" date="2021-02" db="EMBL/GenBank/DDBJ databases">
        <authorList>
            <person name="Dougan E. K."/>
            <person name="Rhodes N."/>
            <person name="Thang M."/>
            <person name="Chan C."/>
        </authorList>
    </citation>
    <scope>NUCLEOTIDE SEQUENCE</scope>
</reference>
<accession>A0A812JKV1</accession>
<gene>
    <name evidence="1" type="ORF">SNAT2548_LOCUS6756</name>
</gene>
<dbReference type="InterPro" id="IPR029044">
    <property type="entry name" value="Nucleotide-diphossugar_trans"/>
</dbReference>
<proteinExistence type="predicted"/>
<dbReference type="Gene3D" id="3.90.550.10">
    <property type="entry name" value="Spore Coat Polysaccharide Biosynthesis Protein SpsA, Chain A"/>
    <property type="match status" value="1"/>
</dbReference>
<organism evidence="1 2">
    <name type="scientific">Symbiodinium natans</name>
    <dbReference type="NCBI Taxonomy" id="878477"/>
    <lineage>
        <taxon>Eukaryota</taxon>
        <taxon>Sar</taxon>
        <taxon>Alveolata</taxon>
        <taxon>Dinophyceae</taxon>
        <taxon>Suessiales</taxon>
        <taxon>Symbiodiniaceae</taxon>
        <taxon>Symbiodinium</taxon>
    </lineage>
</organism>
<evidence type="ECO:0000313" key="2">
    <source>
        <dbReference type="Proteomes" id="UP000604046"/>
    </source>
</evidence>
<dbReference type="InterPro" id="IPR050587">
    <property type="entry name" value="GNT1/Glycosyltrans_8"/>
</dbReference>
<evidence type="ECO:0000313" key="1">
    <source>
        <dbReference type="EMBL" id="CAE7208008.1"/>
    </source>
</evidence>
<dbReference type="SUPFAM" id="SSF53448">
    <property type="entry name" value="Nucleotide-diphospho-sugar transferases"/>
    <property type="match status" value="1"/>
</dbReference>
<dbReference type="EMBL" id="CAJNDS010000452">
    <property type="protein sequence ID" value="CAE7208008.1"/>
    <property type="molecule type" value="Genomic_DNA"/>
</dbReference>
<dbReference type="OrthoDB" id="413162at2759"/>
<keyword evidence="2" id="KW-1185">Reference proteome</keyword>
<dbReference type="AlphaFoldDB" id="A0A812JKV1"/>
<protein>
    <submittedName>
        <fullName evidence="1">Uncharacterized protein</fullName>
    </submittedName>
</protein>
<dbReference type="PANTHER" id="PTHR11183">
    <property type="entry name" value="GLYCOGENIN SUBFAMILY MEMBER"/>
    <property type="match status" value="1"/>
</dbReference>
<comment type="caution">
    <text evidence="1">The sequence shown here is derived from an EMBL/GenBank/DDBJ whole genome shotgun (WGS) entry which is preliminary data.</text>
</comment>
<dbReference type="Proteomes" id="UP000604046">
    <property type="component" value="Unassembled WGS sequence"/>
</dbReference>
<sequence>MRRSLALLIFESRGDSTPPPKELSLGEGYLDSLPLSHEGVRRDTYFSSTAFPRSCEGAGANYGLSDEGLPWTQGRAAFRKYVASESPTLELQAEMSTLAWDLSHCWCTCGSCHELLQVCPLGTLTALNLMRVASSVNVASRVASFANTVSVCSHMDPYVLITRLSSHWPELLLSSWPIFGSMYRLAMQVMKDGLHEGHLDGIFAAQVQQAPAEWGLEGRTWVASESFCGLLGFRSTMHSCPLIMASALVRQALELAQLLQQAQPHPQAIDAIETLVGRAQLLVQSVLPSVPGVNECMKSQNLFLGLSLSLHGLRMFKNLMLLQDLLEGWLYVLPAKPNRSSICPASQGTRWQGEWLTETDFLKDFESQLSYETLQHQLQEFPAPPATGKREAWVCTLFAGPEVPESQVATHAELIRTLAHSVRRHSWHSRPFVVLTQDSLPELIRRELLADGFIIEYFDASPLLMRVPEGLEWKLSWFEGRHLTPTMGQLAVWNLTSWDTLVMLDDDMLMLKPADELFSIPVFAMSHDPSPVGHALDTQGQRTRLNNAARVVQPSAALFNSMVEELQSGLYKNHPLINFWGYDLQTLEDAFWSQHSRRSGLTTFDSSGSFQGCTTARPGLARRKLQSLADSLPDEAEVKRLREFEEINSQEKVHCVLPVDYNFFVDFKSVFHLVYHSISQEELRFWSTRKLMRISGF</sequence>
<name>A0A812JKV1_9DINO</name>